<evidence type="ECO:0008006" key="4">
    <source>
        <dbReference type="Google" id="ProtNLM"/>
    </source>
</evidence>
<dbReference type="OrthoDB" id="9797399at2"/>
<organism evidence="2 3">
    <name type="scientific">Nitrospira japonica</name>
    <dbReference type="NCBI Taxonomy" id="1325564"/>
    <lineage>
        <taxon>Bacteria</taxon>
        <taxon>Pseudomonadati</taxon>
        <taxon>Nitrospirota</taxon>
        <taxon>Nitrospiria</taxon>
        <taxon>Nitrospirales</taxon>
        <taxon>Nitrospiraceae</taxon>
        <taxon>Nitrospira</taxon>
    </lineage>
</organism>
<dbReference type="KEGG" id="nja:NSJP_0391"/>
<dbReference type="AlphaFoldDB" id="A0A1W1I148"/>
<dbReference type="Proteomes" id="UP000192042">
    <property type="component" value="Chromosome I"/>
</dbReference>
<protein>
    <recommendedName>
        <fullName evidence="4">DUF5666 domain-containing protein</fullName>
    </recommendedName>
</protein>
<reference evidence="2 3" key="1">
    <citation type="submission" date="2017-03" db="EMBL/GenBank/DDBJ databases">
        <authorList>
            <person name="Afonso C.L."/>
            <person name="Miller P.J."/>
            <person name="Scott M.A."/>
            <person name="Spackman E."/>
            <person name="Goraichik I."/>
            <person name="Dimitrov K.M."/>
            <person name="Suarez D.L."/>
            <person name="Swayne D.E."/>
        </authorList>
    </citation>
    <scope>NUCLEOTIDE SEQUENCE [LARGE SCALE GENOMIC DNA]</scope>
    <source>
        <strain evidence="2">Genome sequencing of Nitrospira japonica strain NJ11</strain>
    </source>
</reference>
<dbReference type="STRING" id="1325564.NSJP_0391"/>
<name>A0A1W1I148_9BACT</name>
<proteinExistence type="predicted"/>
<keyword evidence="1" id="KW-0472">Membrane</keyword>
<dbReference type="EMBL" id="LT828648">
    <property type="protein sequence ID" value="SLM46563.1"/>
    <property type="molecule type" value="Genomic_DNA"/>
</dbReference>
<evidence type="ECO:0000256" key="1">
    <source>
        <dbReference type="SAM" id="Phobius"/>
    </source>
</evidence>
<accession>A0A1W1I148</accession>
<gene>
    <name evidence="2" type="ORF">NSJP_0391</name>
</gene>
<keyword evidence="1" id="KW-1133">Transmembrane helix</keyword>
<sequence>MEHVKGISAFAMVVVVCGAVALGTAGVSFADGKGTGAHRHYKGEVVEKAGNLAIKDETGSTYSLSENEAHRQGREFKVGDKVEFTVNENNALIDVHLVGEKGKHKHVTGKLIHVGLMKKEIKLQTAEGEKTFPLLLQETKTKALAEGTEVTVELNEAGTVIDLHEGKHKESR</sequence>
<feature type="transmembrane region" description="Helical" evidence="1">
    <location>
        <begin position="6"/>
        <end position="30"/>
    </location>
</feature>
<evidence type="ECO:0000313" key="2">
    <source>
        <dbReference type="EMBL" id="SLM46563.1"/>
    </source>
</evidence>
<keyword evidence="3" id="KW-1185">Reference proteome</keyword>
<evidence type="ECO:0000313" key="3">
    <source>
        <dbReference type="Proteomes" id="UP000192042"/>
    </source>
</evidence>
<keyword evidence="1" id="KW-0812">Transmembrane</keyword>
<dbReference type="RefSeq" id="WP_080885229.1">
    <property type="nucleotide sequence ID" value="NZ_LT828648.1"/>
</dbReference>